<dbReference type="EMBL" id="CM043789">
    <property type="protein sequence ID" value="KAI4826486.1"/>
    <property type="molecule type" value="Genomic_DNA"/>
</dbReference>
<name>A0ACB9XIB6_CHAAC</name>
<gene>
    <name evidence="1" type="ORF">KUCAC02_029933</name>
</gene>
<accession>A0ACB9XIB6</accession>
<organism evidence="1 2">
    <name type="scientific">Chaenocephalus aceratus</name>
    <name type="common">Blackfin icefish</name>
    <name type="synonym">Chaenichthys aceratus</name>
    <dbReference type="NCBI Taxonomy" id="36190"/>
    <lineage>
        <taxon>Eukaryota</taxon>
        <taxon>Metazoa</taxon>
        <taxon>Chordata</taxon>
        <taxon>Craniata</taxon>
        <taxon>Vertebrata</taxon>
        <taxon>Euteleostomi</taxon>
        <taxon>Actinopterygii</taxon>
        <taxon>Neopterygii</taxon>
        <taxon>Teleostei</taxon>
        <taxon>Neoteleostei</taxon>
        <taxon>Acanthomorphata</taxon>
        <taxon>Eupercaria</taxon>
        <taxon>Perciformes</taxon>
        <taxon>Notothenioidei</taxon>
        <taxon>Channichthyidae</taxon>
        <taxon>Chaenocephalus</taxon>
    </lineage>
</organism>
<sequence length="66" mass="7080">MEQLKYAEMRARQQHFQQIQHQQHQAGGPHANQAAPTPPSQGPTAEAAAPLSGETLHPSAPVPPPQ</sequence>
<comment type="caution">
    <text evidence="1">The sequence shown here is derived from an EMBL/GenBank/DDBJ whole genome shotgun (WGS) entry which is preliminary data.</text>
</comment>
<proteinExistence type="predicted"/>
<evidence type="ECO:0000313" key="1">
    <source>
        <dbReference type="EMBL" id="KAI4826486.1"/>
    </source>
</evidence>
<reference evidence="1" key="1">
    <citation type="submission" date="2022-05" db="EMBL/GenBank/DDBJ databases">
        <title>Chromosome-level genome of Chaenocephalus aceratus.</title>
        <authorList>
            <person name="Park H."/>
        </authorList>
    </citation>
    <scope>NUCLEOTIDE SEQUENCE</scope>
    <source>
        <strain evidence="1">KU_202001</strain>
    </source>
</reference>
<evidence type="ECO:0000313" key="2">
    <source>
        <dbReference type="Proteomes" id="UP001057452"/>
    </source>
</evidence>
<protein>
    <submittedName>
        <fullName evidence="1">Uncharacterized protein</fullName>
    </submittedName>
</protein>
<dbReference type="Proteomes" id="UP001057452">
    <property type="component" value="Chromosome 5"/>
</dbReference>
<keyword evidence="2" id="KW-1185">Reference proteome</keyword>